<protein>
    <submittedName>
        <fullName evidence="3">Uncharacterized protein</fullName>
    </submittedName>
</protein>
<dbReference type="EMBL" id="LR824011">
    <property type="protein sequence ID" value="CAH0627180.1"/>
    <property type="molecule type" value="Genomic_DNA"/>
</dbReference>
<name>A0A9P0C362_CHRIL</name>
<evidence type="ECO:0000313" key="4">
    <source>
        <dbReference type="Proteomes" id="UP001154114"/>
    </source>
</evidence>
<dbReference type="AlphaFoldDB" id="A0A9P0C362"/>
<keyword evidence="4" id="KW-1185">Reference proteome</keyword>
<proteinExistence type="predicted"/>
<dbReference type="Proteomes" id="UP001154114">
    <property type="component" value="Chromosome 8"/>
</dbReference>
<evidence type="ECO:0000256" key="2">
    <source>
        <dbReference type="SAM" id="SignalP"/>
    </source>
</evidence>
<organism evidence="3 4">
    <name type="scientific">Chrysodeixis includens</name>
    <name type="common">Soybean looper</name>
    <name type="synonym">Pseudoplusia includens</name>
    <dbReference type="NCBI Taxonomy" id="689277"/>
    <lineage>
        <taxon>Eukaryota</taxon>
        <taxon>Metazoa</taxon>
        <taxon>Ecdysozoa</taxon>
        <taxon>Arthropoda</taxon>
        <taxon>Hexapoda</taxon>
        <taxon>Insecta</taxon>
        <taxon>Pterygota</taxon>
        <taxon>Neoptera</taxon>
        <taxon>Endopterygota</taxon>
        <taxon>Lepidoptera</taxon>
        <taxon>Glossata</taxon>
        <taxon>Ditrysia</taxon>
        <taxon>Noctuoidea</taxon>
        <taxon>Noctuidae</taxon>
        <taxon>Plusiinae</taxon>
        <taxon>Chrysodeixis</taxon>
    </lineage>
</organism>
<gene>
    <name evidence="3" type="ORF">CINC_LOCUS12595</name>
</gene>
<sequence length="234" mass="26624">MMVNTVIKICLLCFLCETMRLVSSSPLKHPTSDAYSEVRAKRSPKDFSLLGYQLPFPVPNPSEQVTGALSSFRNIFKTERKHTDTPSEDAFSKIKINNQKKRNETHIISLAEEEKAAKKVEEIKPIRVSDHNDSEYDIDTKLIEDIFKDLMNEISPTENVNKEIQDNSERVIEEHLKRIMKDTRDMGKEEDIPTTTDGNVNTDTTDATGTNEYETTTNDDFYRIDSSVLASLLG</sequence>
<accession>A0A9P0C362</accession>
<feature type="signal peptide" evidence="2">
    <location>
        <begin position="1"/>
        <end position="24"/>
    </location>
</feature>
<dbReference type="OrthoDB" id="10432390at2759"/>
<reference evidence="3" key="1">
    <citation type="submission" date="2021-12" db="EMBL/GenBank/DDBJ databases">
        <authorList>
            <person name="King R."/>
        </authorList>
    </citation>
    <scope>NUCLEOTIDE SEQUENCE</scope>
</reference>
<evidence type="ECO:0000256" key="1">
    <source>
        <dbReference type="SAM" id="MobiDB-lite"/>
    </source>
</evidence>
<evidence type="ECO:0000313" key="3">
    <source>
        <dbReference type="EMBL" id="CAH0627180.1"/>
    </source>
</evidence>
<feature type="chain" id="PRO_5040508818" evidence="2">
    <location>
        <begin position="25"/>
        <end position="234"/>
    </location>
</feature>
<keyword evidence="2" id="KW-0732">Signal</keyword>
<feature type="region of interest" description="Disordered" evidence="1">
    <location>
        <begin position="188"/>
        <end position="214"/>
    </location>
</feature>
<feature type="compositionally biased region" description="Low complexity" evidence="1">
    <location>
        <begin position="194"/>
        <end position="211"/>
    </location>
</feature>